<dbReference type="EMBL" id="WNWR01000726">
    <property type="protein sequence ID" value="KAE9970324.1"/>
    <property type="molecule type" value="Genomic_DNA"/>
</dbReference>
<feature type="signal peptide" evidence="1">
    <location>
        <begin position="1"/>
        <end position="22"/>
    </location>
</feature>
<sequence length="131" mass="14957">MIQPNPILLFVLLLAMLGLVTSHPLSERADTVNISVCHKINFNECENMTLEVDQCYNVKDIHSLKLDFEDVHVLCTVYNRTDCIFAEMSVPENPPDHFEVREDVADFAPIFEDHQRELKSIKCRVAPTSPS</sequence>
<reference evidence="2 5" key="1">
    <citation type="submission" date="2019-07" db="EMBL/GenBank/DDBJ databases">
        <title>Venturia inaequalis Genome Resource.</title>
        <authorList>
            <person name="Lichtner F.J."/>
        </authorList>
    </citation>
    <scope>NUCLEOTIDE SEQUENCE [LARGE SCALE GENOMIC DNA]</scope>
    <source>
        <strain evidence="3 4">120213</strain>
        <strain evidence="2 5">DMI_063113</strain>
    </source>
</reference>
<keyword evidence="5" id="KW-1185">Reference proteome</keyword>
<feature type="chain" id="PRO_5044690609" evidence="1">
    <location>
        <begin position="23"/>
        <end position="131"/>
    </location>
</feature>
<evidence type="ECO:0000313" key="2">
    <source>
        <dbReference type="EMBL" id="KAE9970324.1"/>
    </source>
</evidence>
<proteinExistence type="predicted"/>
<evidence type="ECO:0000313" key="4">
    <source>
        <dbReference type="Proteomes" id="UP000447873"/>
    </source>
</evidence>
<dbReference type="EMBL" id="WNWS01000022">
    <property type="protein sequence ID" value="KAE9987057.1"/>
    <property type="molecule type" value="Genomic_DNA"/>
</dbReference>
<gene>
    <name evidence="2" type="ORF">EG327_010309</name>
    <name evidence="3" type="ORF">EG328_003839</name>
</gene>
<evidence type="ECO:0000256" key="1">
    <source>
        <dbReference type="SAM" id="SignalP"/>
    </source>
</evidence>
<evidence type="ECO:0000313" key="5">
    <source>
        <dbReference type="Proteomes" id="UP000490939"/>
    </source>
</evidence>
<keyword evidence="1" id="KW-0732">Signal</keyword>
<evidence type="ECO:0000313" key="3">
    <source>
        <dbReference type="EMBL" id="KAE9987057.1"/>
    </source>
</evidence>
<accession>A0A8H3UKG3</accession>
<protein>
    <submittedName>
        <fullName evidence="2">Uncharacterized protein</fullName>
    </submittedName>
</protein>
<dbReference type="Proteomes" id="UP000490939">
    <property type="component" value="Unassembled WGS sequence"/>
</dbReference>
<organism evidence="2 5">
    <name type="scientific">Venturia inaequalis</name>
    <name type="common">Apple scab fungus</name>
    <dbReference type="NCBI Taxonomy" id="5025"/>
    <lineage>
        <taxon>Eukaryota</taxon>
        <taxon>Fungi</taxon>
        <taxon>Dikarya</taxon>
        <taxon>Ascomycota</taxon>
        <taxon>Pezizomycotina</taxon>
        <taxon>Dothideomycetes</taxon>
        <taxon>Pleosporomycetidae</taxon>
        <taxon>Venturiales</taxon>
        <taxon>Venturiaceae</taxon>
        <taxon>Venturia</taxon>
    </lineage>
</organism>
<name>A0A8H3UKG3_VENIN</name>
<dbReference type="AlphaFoldDB" id="A0A8H3UKG3"/>
<dbReference type="Proteomes" id="UP000447873">
    <property type="component" value="Unassembled WGS sequence"/>
</dbReference>
<comment type="caution">
    <text evidence="2">The sequence shown here is derived from an EMBL/GenBank/DDBJ whole genome shotgun (WGS) entry which is preliminary data.</text>
</comment>